<dbReference type="KEGG" id="aju:113595747"/>
<gene>
    <name evidence="2" type="primary">LOC113595747</name>
</gene>
<keyword evidence="1" id="KW-1185">Reference proteome</keyword>
<name>A0A6J1YD87_ACIJB</name>
<proteinExistence type="predicted"/>
<sequence>MFAAASARVREERQPCGRKIPLRGHPLRLCLGAREYFLDDQLLELQVTAFTLLRAIAAVPCQRPVSCSVPPAVPPPTRKLRHRHSQLFLRVSRNASPESLLKKQNANSQNTSFLLSSLPDCKRETCPWQKLEKIQITKLENKAFTLPTAHHQPLWLDSQSPPHWSPCFQTSSPTVPYRLTGPFCKAPTPGPCGNSGDVLGCHNWQRGVLLASGGWRPLLNILQCPENDPAPRSIAPRLRTLCNRVTSCLSGAQTFHGSHLTQETAKSHSGHRALQDAPHCLPTLPPWAPAHGLLLQSLLPSITVPVKCHFLWEASLTCLIFNII</sequence>
<evidence type="ECO:0000313" key="2">
    <source>
        <dbReference type="RefSeq" id="XP_026902504.2"/>
    </source>
</evidence>
<protein>
    <submittedName>
        <fullName evidence="2">Uncharacterized protein LOC113595747</fullName>
    </submittedName>
</protein>
<accession>A0A6J1YD87</accession>
<organism evidence="1 2">
    <name type="scientific">Acinonyx jubatus</name>
    <name type="common">Cheetah</name>
    <dbReference type="NCBI Taxonomy" id="32536"/>
    <lineage>
        <taxon>Eukaryota</taxon>
        <taxon>Metazoa</taxon>
        <taxon>Chordata</taxon>
        <taxon>Craniata</taxon>
        <taxon>Vertebrata</taxon>
        <taxon>Euteleostomi</taxon>
        <taxon>Mammalia</taxon>
        <taxon>Eutheria</taxon>
        <taxon>Laurasiatheria</taxon>
        <taxon>Carnivora</taxon>
        <taxon>Feliformia</taxon>
        <taxon>Felidae</taxon>
        <taxon>Felinae</taxon>
        <taxon>Acinonyx</taxon>
    </lineage>
</organism>
<dbReference type="GeneID" id="113595747"/>
<dbReference type="RefSeq" id="XP_026902504.2">
    <property type="nucleotide sequence ID" value="XM_027046703.2"/>
</dbReference>
<dbReference type="Proteomes" id="UP001652583">
    <property type="component" value="Chromosome A3"/>
</dbReference>
<evidence type="ECO:0000313" key="1">
    <source>
        <dbReference type="Proteomes" id="UP001652583"/>
    </source>
</evidence>
<reference evidence="2" key="1">
    <citation type="submission" date="2025-08" db="UniProtKB">
        <authorList>
            <consortium name="RefSeq"/>
        </authorList>
    </citation>
    <scope>IDENTIFICATION</scope>
    <source>
        <tissue evidence="2">Blood</tissue>
    </source>
</reference>
<dbReference type="AlphaFoldDB" id="A0A6J1YD87"/>